<dbReference type="EMBL" id="UOGL01000569">
    <property type="protein sequence ID" value="VAX41601.1"/>
    <property type="molecule type" value="Genomic_DNA"/>
</dbReference>
<accession>A0A3B1DRT6</accession>
<dbReference type="PANTHER" id="PTHR40547:SF1">
    <property type="entry name" value="SLL0298 PROTEIN"/>
    <property type="match status" value="1"/>
</dbReference>
<evidence type="ECO:0000259" key="2">
    <source>
        <dbReference type="Pfam" id="PF09835"/>
    </source>
</evidence>
<feature type="domain" description="DUF2062" evidence="2">
    <location>
        <begin position="15"/>
        <end position="160"/>
    </location>
</feature>
<reference evidence="3" key="1">
    <citation type="submission" date="2018-06" db="EMBL/GenBank/DDBJ databases">
        <authorList>
            <person name="Zhirakovskaya E."/>
        </authorList>
    </citation>
    <scope>NUCLEOTIDE SEQUENCE</scope>
</reference>
<protein>
    <recommendedName>
        <fullName evidence="2">DUF2062 domain-containing protein</fullName>
    </recommendedName>
</protein>
<gene>
    <name evidence="3" type="ORF">MNBD_PLANCTO02-668</name>
</gene>
<keyword evidence="1" id="KW-1133">Transmembrane helix</keyword>
<evidence type="ECO:0000313" key="3">
    <source>
        <dbReference type="EMBL" id="VAX41601.1"/>
    </source>
</evidence>
<name>A0A3B1DRT6_9ZZZZ</name>
<evidence type="ECO:0000256" key="1">
    <source>
        <dbReference type="SAM" id="Phobius"/>
    </source>
</evidence>
<dbReference type="PANTHER" id="PTHR40547">
    <property type="entry name" value="SLL0298 PROTEIN"/>
    <property type="match status" value="1"/>
</dbReference>
<dbReference type="AlphaFoldDB" id="A0A3B1DRT6"/>
<sequence length="175" mass="19986">MTQKKQKTTWWKSPRALFRQILMLDDTAHSIALGTTIGMFIGMTPTVGAQMILVVIFAFLTKRLFRFNQVAALLTVYVSNPITTLPIYWFNYKVGTWFLGGKASHGEFAKALEYKGFEQWWETIVTLYVKFGYPLLIGSLIVAVICSAITYPTIIYLKRKFAPTEQESDNKKPVQ</sequence>
<feature type="transmembrane region" description="Helical" evidence="1">
    <location>
        <begin position="131"/>
        <end position="151"/>
    </location>
</feature>
<feature type="transmembrane region" description="Helical" evidence="1">
    <location>
        <begin position="72"/>
        <end position="90"/>
    </location>
</feature>
<proteinExistence type="predicted"/>
<organism evidence="3">
    <name type="scientific">hydrothermal vent metagenome</name>
    <dbReference type="NCBI Taxonomy" id="652676"/>
    <lineage>
        <taxon>unclassified sequences</taxon>
        <taxon>metagenomes</taxon>
        <taxon>ecological metagenomes</taxon>
    </lineage>
</organism>
<keyword evidence="1" id="KW-0472">Membrane</keyword>
<dbReference type="InterPro" id="IPR018639">
    <property type="entry name" value="DUF2062"/>
</dbReference>
<keyword evidence="1" id="KW-0812">Transmembrane</keyword>
<dbReference type="Pfam" id="PF09835">
    <property type="entry name" value="DUF2062"/>
    <property type="match status" value="1"/>
</dbReference>